<accession>A0A6I8W6Q5</accession>
<sequence>MSQRAYSTSGSRIPQWTGKRTISSRYRTFCLFFLCASGLPYRPPLARPPSACPLDASGKFFSRFAALRRLHSSLPDAPPFLGRQYSARNTSCRSVDTNSRYRTPPSLTRRFTLLEVGFIRARERVTTAGHSSRLPGRHRALSADLVWGHDAWRWSSGRRASARSPGHDACRPSFGRSPWLGSGHCHGPLSHGSGLATCCLASLESARPWVPIQGADRSSSP</sequence>
<protein>
    <submittedName>
        <fullName evidence="2">Uncharacterized protein</fullName>
    </submittedName>
</protein>
<name>A0A6I8W6Q5_DROPS</name>
<dbReference type="KEGG" id="dpo:117184618"/>
<dbReference type="RefSeq" id="XP_033238987.1">
    <property type="nucleotide sequence ID" value="XM_033383096.1"/>
</dbReference>
<evidence type="ECO:0000313" key="1">
    <source>
        <dbReference type="Proteomes" id="UP000001819"/>
    </source>
</evidence>
<dbReference type="InParanoid" id="A0A6I8W6Q5"/>
<organism evidence="1 2">
    <name type="scientific">Drosophila pseudoobscura pseudoobscura</name>
    <name type="common">Fruit fly</name>
    <dbReference type="NCBI Taxonomy" id="46245"/>
    <lineage>
        <taxon>Eukaryota</taxon>
        <taxon>Metazoa</taxon>
        <taxon>Ecdysozoa</taxon>
        <taxon>Arthropoda</taxon>
        <taxon>Hexapoda</taxon>
        <taxon>Insecta</taxon>
        <taxon>Pterygota</taxon>
        <taxon>Neoptera</taxon>
        <taxon>Endopterygota</taxon>
        <taxon>Diptera</taxon>
        <taxon>Brachycera</taxon>
        <taxon>Muscomorpha</taxon>
        <taxon>Ephydroidea</taxon>
        <taxon>Drosophilidae</taxon>
        <taxon>Drosophila</taxon>
        <taxon>Sophophora</taxon>
    </lineage>
</organism>
<dbReference type="Proteomes" id="UP000001819">
    <property type="component" value="Chromosome X"/>
</dbReference>
<evidence type="ECO:0000313" key="2">
    <source>
        <dbReference type="RefSeq" id="XP_033238987.1"/>
    </source>
</evidence>
<dbReference type="AlphaFoldDB" id="A0A6I8W6Q5"/>
<reference evidence="2" key="1">
    <citation type="submission" date="2025-08" db="UniProtKB">
        <authorList>
            <consortium name="RefSeq"/>
        </authorList>
    </citation>
    <scope>IDENTIFICATION</scope>
    <source>
        <strain evidence="2">MV-25-SWS-2005</strain>
        <tissue evidence="2">Whole body</tissue>
    </source>
</reference>
<proteinExistence type="predicted"/>
<keyword evidence="1" id="KW-1185">Reference proteome</keyword>
<gene>
    <name evidence="2" type="primary">LOC117184618</name>
</gene>